<evidence type="ECO:0000313" key="2">
    <source>
        <dbReference type="EMBL" id="CAG9134254.1"/>
    </source>
</evidence>
<sequence length="173" mass="16900">MAKFAFFVLCAQALFIQSIYSQCIQQQSVYNGGCSGGLPSIPSIPISQPGCGISNIGYGNLGGLSNIGGLSNLGGLSNINGLSNLGGLSNIGYASNSIVSNGYGSSANGGYGGSGYGEIVAIGDLGVGGQTLVNGNLPASGIATFNGAVPAGGYVTIIGSNPGICSCQCPGLY</sequence>
<feature type="signal peptide" evidence="1">
    <location>
        <begin position="1"/>
        <end position="21"/>
    </location>
</feature>
<protein>
    <submittedName>
        <fullName evidence="2">(diamondback moth) hypothetical protein</fullName>
    </submittedName>
</protein>
<accession>A0A8S4G346</accession>
<name>A0A8S4G346_PLUXY</name>
<feature type="chain" id="PRO_5035885548" evidence="1">
    <location>
        <begin position="22"/>
        <end position="173"/>
    </location>
</feature>
<gene>
    <name evidence="2" type="ORF">PLXY2_LOCUS12492</name>
</gene>
<dbReference type="AlphaFoldDB" id="A0A8S4G346"/>
<dbReference type="Proteomes" id="UP000653454">
    <property type="component" value="Unassembled WGS sequence"/>
</dbReference>
<evidence type="ECO:0000313" key="3">
    <source>
        <dbReference type="Proteomes" id="UP000653454"/>
    </source>
</evidence>
<proteinExistence type="predicted"/>
<keyword evidence="1" id="KW-0732">Signal</keyword>
<reference evidence="2" key="1">
    <citation type="submission" date="2020-11" db="EMBL/GenBank/DDBJ databases">
        <authorList>
            <person name="Whiteford S."/>
        </authorList>
    </citation>
    <scope>NUCLEOTIDE SEQUENCE</scope>
</reference>
<evidence type="ECO:0000256" key="1">
    <source>
        <dbReference type="SAM" id="SignalP"/>
    </source>
</evidence>
<comment type="caution">
    <text evidence="2">The sequence shown here is derived from an EMBL/GenBank/DDBJ whole genome shotgun (WGS) entry which is preliminary data.</text>
</comment>
<organism evidence="2 3">
    <name type="scientific">Plutella xylostella</name>
    <name type="common">Diamondback moth</name>
    <name type="synonym">Plutella maculipennis</name>
    <dbReference type="NCBI Taxonomy" id="51655"/>
    <lineage>
        <taxon>Eukaryota</taxon>
        <taxon>Metazoa</taxon>
        <taxon>Ecdysozoa</taxon>
        <taxon>Arthropoda</taxon>
        <taxon>Hexapoda</taxon>
        <taxon>Insecta</taxon>
        <taxon>Pterygota</taxon>
        <taxon>Neoptera</taxon>
        <taxon>Endopterygota</taxon>
        <taxon>Lepidoptera</taxon>
        <taxon>Glossata</taxon>
        <taxon>Ditrysia</taxon>
        <taxon>Yponomeutoidea</taxon>
        <taxon>Plutellidae</taxon>
        <taxon>Plutella</taxon>
    </lineage>
</organism>
<dbReference type="EMBL" id="CAJHNJ030000075">
    <property type="protein sequence ID" value="CAG9134254.1"/>
    <property type="molecule type" value="Genomic_DNA"/>
</dbReference>
<keyword evidence="3" id="KW-1185">Reference proteome</keyword>